<keyword evidence="4 6" id="KW-1133">Transmembrane helix</keyword>
<feature type="transmembrane region" description="Helical" evidence="6">
    <location>
        <begin position="267"/>
        <end position="286"/>
    </location>
</feature>
<dbReference type="STRING" id="1406840.Q763_03775"/>
<evidence type="ECO:0000313" key="7">
    <source>
        <dbReference type="EMBL" id="KGO83141.1"/>
    </source>
</evidence>
<protein>
    <submittedName>
        <fullName evidence="7">Membrane protein</fullName>
    </submittedName>
</protein>
<comment type="subcellular location">
    <subcellularLocation>
        <location evidence="1">Cell membrane</location>
        <topology evidence="1">Multi-pass membrane protein</topology>
    </subcellularLocation>
</comment>
<evidence type="ECO:0000256" key="5">
    <source>
        <dbReference type="ARBA" id="ARBA00023136"/>
    </source>
</evidence>
<dbReference type="InterPro" id="IPR022791">
    <property type="entry name" value="L-PG_synthase/AglD"/>
</dbReference>
<dbReference type="RefSeq" id="WP_035131360.1">
    <property type="nucleotide sequence ID" value="NZ_JRLV01000004.1"/>
</dbReference>
<evidence type="ECO:0000256" key="2">
    <source>
        <dbReference type="ARBA" id="ARBA00022475"/>
    </source>
</evidence>
<feature type="transmembrane region" description="Helical" evidence="6">
    <location>
        <begin position="162"/>
        <end position="182"/>
    </location>
</feature>
<sequence>MKKKLSRILSILLPLSLGVFLIIYIFRQFTPEESLAVKNSFKTANYLYVGISLLVGITGFWARAYRWKYTLAHIGYTAPFHVKFGAVSITYLMNMLVPRSGEVSRAIVLKRYADVPFDKGLGTIISERIIDLFLLIIVLGATAILQFDVVKEHLADVPFKKLLIYGIIAGILFLGSILFFIYSKLSWVLKLKAKVSGLIEGALSVFKMPNKWPFLLLSVYIWFSYVLMFYITIYALPETASLSFGSVATAFVVGSLVITFTNGGTGWFPVIIGKTLTIYGIPFTAGTAFGCIVWGSQTGLIFLLAGLSFLLLPLLQKSK</sequence>
<evidence type="ECO:0000256" key="3">
    <source>
        <dbReference type="ARBA" id="ARBA00022692"/>
    </source>
</evidence>
<keyword evidence="8" id="KW-1185">Reference proteome</keyword>
<comment type="caution">
    <text evidence="7">The sequence shown here is derived from an EMBL/GenBank/DDBJ whole genome shotgun (WGS) entry which is preliminary data.</text>
</comment>
<evidence type="ECO:0000313" key="8">
    <source>
        <dbReference type="Proteomes" id="UP000030129"/>
    </source>
</evidence>
<keyword evidence="3 6" id="KW-0812">Transmembrane</keyword>
<dbReference type="AlphaFoldDB" id="A0A0A2LUZ2"/>
<evidence type="ECO:0000256" key="4">
    <source>
        <dbReference type="ARBA" id="ARBA00022989"/>
    </source>
</evidence>
<keyword evidence="2" id="KW-1003">Cell membrane</keyword>
<dbReference type="Proteomes" id="UP000030129">
    <property type="component" value="Unassembled WGS sequence"/>
</dbReference>
<feature type="transmembrane region" description="Helical" evidence="6">
    <location>
        <begin position="129"/>
        <end position="150"/>
    </location>
</feature>
<feature type="transmembrane region" description="Helical" evidence="6">
    <location>
        <begin position="292"/>
        <end position="315"/>
    </location>
</feature>
<accession>A0A0A2LUZ2</accession>
<evidence type="ECO:0000256" key="6">
    <source>
        <dbReference type="SAM" id="Phobius"/>
    </source>
</evidence>
<dbReference type="EMBL" id="JRLV01000004">
    <property type="protein sequence ID" value="KGO83141.1"/>
    <property type="molecule type" value="Genomic_DNA"/>
</dbReference>
<reference evidence="7 8" key="1">
    <citation type="submission" date="2013-09" db="EMBL/GenBank/DDBJ databases">
        <authorList>
            <person name="Zeng Z."/>
            <person name="Chen C."/>
        </authorList>
    </citation>
    <scope>NUCLEOTIDE SEQUENCE [LARGE SCALE GENOMIC DNA]</scope>
    <source>
        <strain evidence="7 8">F44-8</strain>
    </source>
</reference>
<name>A0A0A2LUZ2_9FLAO</name>
<dbReference type="eggNOG" id="COG0392">
    <property type="taxonomic scope" value="Bacteria"/>
</dbReference>
<feature type="transmembrane region" description="Helical" evidence="6">
    <location>
        <begin position="46"/>
        <end position="65"/>
    </location>
</feature>
<gene>
    <name evidence="7" type="ORF">Q763_03775</name>
</gene>
<dbReference type="PANTHER" id="PTHR39087">
    <property type="entry name" value="UPF0104 MEMBRANE PROTEIN MJ1595"/>
    <property type="match status" value="1"/>
</dbReference>
<feature type="transmembrane region" description="Helical" evidence="6">
    <location>
        <begin position="7"/>
        <end position="26"/>
    </location>
</feature>
<organism evidence="7 8">
    <name type="scientific">Flavobacterium beibuense F44-8</name>
    <dbReference type="NCBI Taxonomy" id="1406840"/>
    <lineage>
        <taxon>Bacteria</taxon>
        <taxon>Pseudomonadati</taxon>
        <taxon>Bacteroidota</taxon>
        <taxon>Flavobacteriia</taxon>
        <taxon>Flavobacteriales</taxon>
        <taxon>Flavobacteriaceae</taxon>
        <taxon>Flavobacterium</taxon>
    </lineage>
</organism>
<feature type="transmembrane region" description="Helical" evidence="6">
    <location>
        <begin position="242"/>
        <end position="260"/>
    </location>
</feature>
<feature type="transmembrane region" description="Helical" evidence="6">
    <location>
        <begin position="214"/>
        <end position="236"/>
    </location>
</feature>
<dbReference type="GO" id="GO:0005886">
    <property type="term" value="C:plasma membrane"/>
    <property type="evidence" value="ECO:0007669"/>
    <property type="project" value="UniProtKB-SubCell"/>
</dbReference>
<proteinExistence type="predicted"/>
<keyword evidence="5 6" id="KW-0472">Membrane</keyword>
<dbReference type="PANTHER" id="PTHR39087:SF2">
    <property type="entry name" value="UPF0104 MEMBRANE PROTEIN MJ1595"/>
    <property type="match status" value="1"/>
</dbReference>
<evidence type="ECO:0000256" key="1">
    <source>
        <dbReference type="ARBA" id="ARBA00004651"/>
    </source>
</evidence>
<dbReference type="Pfam" id="PF03706">
    <property type="entry name" value="LPG_synthase_TM"/>
    <property type="match status" value="1"/>
</dbReference>